<evidence type="ECO:0000313" key="2">
    <source>
        <dbReference type="EMBL" id="VWB48852.1"/>
    </source>
</evidence>
<evidence type="ECO:0000313" key="3">
    <source>
        <dbReference type="Proteomes" id="UP000494330"/>
    </source>
</evidence>
<proteinExistence type="predicted"/>
<protein>
    <submittedName>
        <fullName evidence="2">Phosphinothricin acetyltransferase</fullName>
    </submittedName>
</protein>
<feature type="domain" description="N-acetyltransferase" evidence="1">
    <location>
        <begin position="12"/>
        <end position="174"/>
    </location>
</feature>
<dbReference type="InterPro" id="IPR016181">
    <property type="entry name" value="Acyl_CoA_acyltransferase"/>
</dbReference>
<dbReference type="PROSITE" id="PS51186">
    <property type="entry name" value="GNAT"/>
    <property type="match status" value="1"/>
</dbReference>
<reference evidence="2 3" key="1">
    <citation type="submission" date="2019-09" db="EMBL/GenBank/DDBJ databases">
        <authorList>
            <person name="Depoorter E."/>
        </authorList>
    </citation>
    <scope>NUCLEOTIDE SEQUENCE [LARGE SCALE GENOMIC DNA]</scope>
    <source>
        <strain evidence="2">LMG 30113</strain>
    </source>
</reference>
<dbReference type="Proteomes" id="UP000494330">
    <property type="component" value="Unassembled WGS sequence"/>
</dbReference>
<dbReference type="GO" id="GO:0005737">
    <property type="term" value="C:cytoplasm"/>
    <property type="evidence" value="ECO:0007669"/>
    <property type="project" value="TreeGrafter"/>
</dbReference>
<dbReference type="SUPFAM" id="SSF55729">
    <property type="entry name" value="Acyl-CoA N-acyltransferases (Nat)"/>
    <property type="match status" value="1"/>
</dbReference>
<dbReference type="PANTHER" id="PTHR43441:SF2">
    <property type="entry name" value="FAMILY ACETYLTRANSFERASE, PUTATIVE (AFU_ORTHOLOGUE AFUA_7G00850)-RELATED"/>
    <property type="match status" value="1"/>
</dbReference>
<dbReference type="InterPro" id="IPR051908">
    <property type="entry name" value="Ribosomal_N-acetyltransferase"/>
</dbReference>
<keyword evidence="3" id="KW-1185">Reference proteome</keyword>
<evidence type="ECO:0000259" key="1">
    <source>
        <dbReference type="PROSITE" id="PS51186"/>
    </source>
</evidence>
<dbReference type="GO" id="GO:0008999">
    <property type="term" value="F:protein-N-terminal-alanine acetyltransferase activity"/>
    <property type="evidence" value="ECO:0007669"/>
    <property type="project" value="TreeGrafter"/>
</dbReference>
<dbReference type="Gene3D" id="3.40.630.30">
    <property type="match status" value="1"/>
</dbReference>
<organism evidence="2 3">
    <name type="scientific">Burkholderia paludis</name>
    <dbReference type="NCBI Taxonomy" id="1506587"/>
    <lineage>
        <taxon>Bacteria</taxon>
        <taxon>Pseudomonadati</taxon>
        <taxon>Pseudomonadota</taxon>
        <taxon>Betaproteobacteria</taxon>
        <taxon>Burkholderiales</taxon>
        <taxon>Burkholderiaceae</taxon>
        <taxon>Burkholderia</taxon>
        <taxon>Burkholderia cepacia complex</taxon>
    </lineage>
</organism>
<dbReference type="AlphaFoldDB" id="A0A6P2JWT5"/>
<dbReference type="Pfam" id="PF13302">
    <property type="entry name" value="Acetyltransf_3"/>
    <property type="match status" value="1"/>
</dbReference>
<dbReference type="EMBL" id="CABVQD010000005">
    <property type="protein sequence ID" value="VWB48852.1"/>
    <property type="molecule type" value="Genomic_DNA"/>
</dbReference>
<accession>A0A6P2JWT5</accession>
<keyword evidence="2" id="KW-0808">Transferase</keyword>
<dbReference type="InterPro" id="IPR000182">
    <property type="entry name" value="GNAT_dom"/>
</dbReference>
<name>A0A6P2JWT5_9BURK</name>
<dbReference type="GO" id="GO:1990189">
    <property type="term" value="F:protein N-terminal-serine acetyltransferase activity"/>
    <property type="evidence" value="ECO:0007669"/>
    <property type="project" value="TreeGrafter"/>
</dbReference>
<dbReference type="PANTHER" id="PTHR43441">
    <property type="entry name" value="RIBOSOMAL-PROTEIN-SERINE ACETYLTRANSFERASE"/>
    <property type="match status" value="1"/>
</dbReference>
<sequence length="181" mass="19342">MSAAAGGAMNPVVLNRVARSDAADLIAANRASRNHHLPWVDSFVDQAGFDQWFSRCLTGPNVGLVARERASGAVVGVVNLNEIVGGVFQSAYLGYYGMAAFSRQGLMTDALRAAIGVAFGELGLHRLEANIQPGNLASIALVRRLGFAKEGFSPRYLRLGGEWRDHERWALLADGTSEADA</sequence>
<gene>
    <name evidence="2" type="ORF">BPA30113_02094</name>
</gene>